<evidence type="ECO:0000313" key="4">
    <source>
        <dbReference type="Proteomes" id="UP000218113"/>
    </source>
</evidence>
<feature type="domain" description="Glycosyl transferase family 1" evidence="1">
    <location>
        <begin position="191"/>
        <end position="329"/>
    </location>
</feature>
<dbReference type="InterPro" id="IPR001296">
    <property type="entry name" value="Glyco_trans_1"/>
</dbReference>
<evidence type="ECO:0008006" key="5">
    <source>
        <dbReference type="Google" id="ProtNLM"/>
    </source>
</evidence>
<evidence type="ECO:0000259" key="1">
    <source>
        <dbReference type="Pfam" id="PF00534"/>
    </source>
</evidence>
<dbReference type="EMBL" id="NVSR01000015">
    <property type="protein sequence ID" value="PCI29373.1"/>
    <property type="molecule type" value="Genomic_DNA"/>
</dbReference>
<organism evidence="3 4">
    <name type="scientific">SAR324 cluster bacterium</name>
    <dbReference type="NCBI Taxonomy" id="2024889"/>
    <lineage>
        <taxon>Bacteria</taxon>
        <taxon>Deltaproteobacteria</taxon>
        <taxon>SAR324 cluster</taxon>
    </lineage>
</organism>
<dbReference type="PANTHER" id="PTHR12526">
    <property type="entry name" value="GLYCOSYLTRANSFERASE"/>
    <property type="match status" value="1"/>
</dbReference>
<gene>
    <name evidence="3" type="ORF">COB67_04260</name>
</gene>
<dbReference type="SUPFAM" id="SSF53756">
    <property type="entry name" value="UDP-Glycosyltransferase/glycogen phosphorylase"/>
    <property type="match status" value="1"/>
</dbReference>
<dbReference type="Proteomes" id="UP000218113">
    <property type="component" value="Unassembled WGS sequence"/>
</dbReference>
<feature type="domain" description="Glycosyltransferase subfamily 4-like N-terminal" evidence="2">
    <location>
        <begin position="18"/>
        <end position="177"/>
    </location>
</feature>
<name>A0A2A4T742_9DELT</name>
<comment type="caution">
    <text evidence="3">The sequence shown here is derived from an EMBL/GenBank/DDBJ whole genome shotgun (WGS) entry which is preliminary data.</text>
</comment>
<accession>A0A2A4T742</accession>
<sequence>MQEKRHHICFIMMTLEGGGSERVMVTIMNNIDRKKYKICLLLMQKKGFFLESLRSDIDVVDFKCTQIRYMFPKLVKWLRSEQPDIVFSTIGSLNLCVTICSFFTPRKIKHIARESSIPSIGNQVFRIPAIQNFLYRQLYPSIDRIICQSQFMKADLVENFGISANQIEVNYNPVEVDEIKKKSLLPCPEMNKDEYNLLAVGRLNKIKRFHLLIDSFSLIPDKKVKLTILGIGAQEEPLKKRTRQLGIESRVSFLGFQKNPYRFMKKADALIVTSKYEGYPNVILEANLCGTPAIAFDVPGGINEIIREGMNGILVEDHNINALAQAIQRGQHTDWSEEIMFRMIHERHAKRTILKSYYDLFENLIQLA</sequence>
<dbReference type="PANTHER" id="PTHR12526:SF630">
    <property type="entry name" value="GLYCOSYLTRANSFERASE"/>
    <property type="match status" value="1"/>
</dbReference>
<evidence type="ECO:0000313" key="3">
    <source>
        <dbReference type="EMBL" id="PCI29373.1"/>
    </source>
</evidence>
<dbReference type="GO" id="GO:0016757">
    <property type="term" value="F:glycosyltransferase activity"/>
    <property type="evidence" value="ECO:0007669"/>
    <property type="project" value="InterPro"/>
</dbReference>
<dbReference type="InterPro" id="IPR028098">
    <property type="entry name" value="Glyco_trans_4-like_N"/>
</dbReference>
<reference evidence="4" key="1">
    <citation type="submission" date="2017-08" db="EMBL/GenBank/DDBJ databases">
        <title>A dynamic microbial community with high functional redundancy inhabits the cold, oxic subseafloor aquifer.</title>
        <authorList>
            <person name="Tully B.J."/>
            <person name="Wheat C.G."/>
            <person name="Glazer B.T."/>
            <person name="Huber J.A."/>
        </authorList>
    </citation>
    <scope>NUCLEOTIDE SEQUENCE [LARGE SCALE GENOMIC DNA]</scope>
</reference>
<dbReference type="AlphaFoldDB" id="A0A2A4T742"/>
<dbReference type="CDD" id="cd03811">
    <property type="entry name" value="GT4_GT28_WabH-like"/>
    <property type="match status" value="1"/>
</dbReference>
<dbReference type="Gene3D" id="3.40.50.2000">
    <property type="entry name" value="Glycogen Phosphorylase B"/>
    <property type="match status" value="2"/>
</dbReference>
<proteinExistence type="predicted"/>
<evidence type="ECO:0000259" key="2">
    <source>
        <dbReference type="Pfam" id="PF13439"/>
    </source>
</evidence>
<protein>
    <recommendedName>
        <fullName evidence="5">Glycosyltransferase</fullName>
    </recommendedName>
</protein>
<dbReference type="Pfam" id="PF00534">
    <property type="entry name" value="Glycos_transf_1"/>
    <property type="match status" value="1"/>
</dbReference>
<dbReference type="Pfam" id="PF13439">
    <property type="entry name" value="Glyco_transf_4"/>
    <property type="match status" value="1"/>
</dbReference>